<dbReference type="GO" id="GO:0016567">
    <property type="term" value="P:protein ubiquitination"/>
    <property type="evidence" value="ECO:0007669"/>
    <property type="project" value="InterPro"/>
</dbReference>
<dbReference type="PROSITE" id="PS50144">
    <property type="entry name" value="MATH"/>
    <property type="match status" value="1"/>
</dbReference>
<dbReference type="PROSITE" id="PS50097">
    <property type="entry name" value="BTB"/>
    <property type="match status" value="1"/>
</dbReference>
<dbReference type="Pfam" id="PF00651">
    <property type="entry name" value="BTB"/>
    <property type="match status" value="1"/>
</dbReference>
<evidence type="ECO:0000313" key="6">
    <source>
        <dbReference type="Proteomes" id="UP001231189"/>
    </source>
</evidence>
<comment type="similarity">
    <text evidence="2">Belongs to the Tdpoz family.</text>
</comment>
<dbReference type="SUPFAM" id="SSF49599">
    <property type="entry name" value="TRAF domain-like"/>
    <property type="match status" value="1"/>
</dbReference>
<feature type="domain" description="MATH" evidence="4">
    <location>
        <begin position="23"/>
        <end position="149"/>
    </location>
</feature>
<organism evidence="5 6">
    <name type="scientific">Lolium multiflorum</name>
    <name type="common">Italian ryegrass</name>
    <name type="synonym">Lolium perenne subsp. multiflorum</name>
    <dbReference type="NCBI Taxonomy" id="4521"/>
    <lineage>
        <taxon>Eukaryota</taxon>
        <taxon>Viridiplantae</taxon>
        <taxon>Streptophyta</taxon>
        <taxon>Embryophyta</taxon>
        <taxon>Tracheophyta</taxon>
        <taxon>Spermatophyta</taxon>
        <taxon>Magnoliopsida</taxon>
        <taxon>Liliopsida</taxon>
        <taxon>Poales</taxon>
        <taxon>Poaceae</taxon>
        <taxon>BOP clade</taxon>
        <taxon>Pooideae</taxon>
        <taxon>Poodae</taxon>
        <taxon>Poeae</taxon>
        <taxon>Poeae Chloroplast Group 2 (Poeae type)</taxon>
        <taxon>Loliodinae</taxon>
        <taxon>Loliinae</taxon>
        <taxon>Lolium</taxon>
    </lineage>
</organism>
<dbReference type="AlphaFoldDB" id="A0AAD8TQI1"/>
<dbReference type="CDD" id="cd00121">
    <property type="entry name" value="MATH"/>
    <property type="match status" value="1"/>
</dbReference>
<sequence>MGNTITHVLNASQGSPAAAKTVQGFHVCEISGYSLHRERPGESGRSPVFSVCGYEWQIKYYLGGLTDTSYKDYVGLWLQLQNKKDDTRVVASVKLSFVDQTGSSPHHTVTAEFDSGRNDGIYHLEFMKKSELEASPYLRFDRIIVACHIAILKEAKNVADVVEKFAKLPPSNITEHLGKLLREKEGTDVVFNVGKEDFPAHKTVLAMRSPVFKAELYGEMSKNDPGRITIGDMQPAVFEALLHFIYTDSLSPAMDHLGGNDYKEMTRHLLVAADRYAMERLKIICESILCETVDVKTVMTTLALADRYHCGRLKDACIKFIASLGTREIDGVMASKGYVELKATSPSALVELWEKSSRIRNSKP</sequence>
<feature type="domain" description="BTB" evidence="3">
    <location>
        <begin position="187"/>
        <end position="254"/>
    </location>
</feature>
<dbReference type="Pfam" id="PF22486">
    <property type="entry name" value="MATH_2"/>
    <property type="match status" value="1"/>
</dbReference>
<evidence type="ECO:0000313" key="5">
    <source>
        <dbReference type="EMBL" id="KAK1686935.1"/>
    </source>
</evidence>
<dbReference type="InterPro" id="IPR056423">
    <property type="entry name" value="BACK_BPM_SPOP"/>
</dbReference>
<dbReference type="SMART" id="SM00061">
    <property type="entry name" value="MATH"/>
    <property type="match status" value="1"/>
</dbReference>
<evidence type="ECO:0000256" key="1">
    <source>
        <dbReference type="ARBA" id="ARBA00004906"/>
    </source>
</evidence>
<comment type="pathway">
    <text evidence="1">Protein modification; protein ubiquitination.</text>
</comment>
<evidence type="ECO:0000256" key="2">
    <source>
        <dbReference type="ARBA" id="ARBA00010846"/>
    </source>
</evidence>
<dbReference type="InterPro" id="IPR000210">
    <property type="entry name" value="BTB/POZ_dom"/>
</dbReference>
<dbReference type="InterPro" id="IPR008974">
    <property type="entry name" value="TRAF-like"/>
</dbReference>
<name>A0AAD8TQI1_LOLMU</name>
<evidence type="ECO:0000259" key="3">
    <source>
        <dbReference type="PROSITE" id="PS50097"/>
    </source>
</evidence>
<accession>A0AAD8TQI1</accession>
<comment type="caution">
    <text evidence="5">The sequence shown here is derived from an EMBL/GenBank/DDBJ whole genome shotgun (WGS) entry which is preliminary data.</text>
</comment>
<dbReference type="InterPro" id="IPR011333">
    <property type="entry name" value="SKP1/BTB/POZ_sf"/>
</dbReference>
<protein>
    <submittedName>
        <fullName evidence="5">Uncharacterized protein</fullName>
    </submittedName>
</protein>
<dbReference type="CDD" id="cd18280">
    <property type="entry name" value="BTB_POZ_BPM_plant"/>
    <property type="match status" value="1"/>
</dbReference>
<dbReference type="Pfam" id="PF24570">
    <property type="entry name" value="BACK_BPM_SPOP"/>
    <property type="match status" value="1"/>
</dbReference>
<dbReference type="Gene3D" id="1.25.40.420">
    <property type="match status" value="1"/>
</dbReference>
<gene>
    <name evidence="5" type="ORF">QYE76_047783</name>
</gene>
<evidence type="ECO:0000259" key="4">
    <source>
        <dbReference type="PROSITE" id="PS50144"/>
    </source>
</evidence>
<dbReference type="Gene3D" id="2.60.210.10">
    <property type="entry name" value="Apoptosis, Tumor Necrosis Factor Receptor Associated Protein 2, Chain A"/>
    <property type="match status" value="1"/>
</dbReference>
<dbReference type="SUPFAM" id="SSF54695">
    <property type="entry name" value="POZ domain"/>
    <property type="match status" value="1"/>
</dbReference>
<dbReference type="PANTHER" id="PTHR26379">
    <property type="entry name" value="BTB/POZ AND MATH DOMAIN-CONTAINING PROTEIN 1"/>
    <property type="match status" value="1"/>
</dbReference>
<keyword evidence="6" id="KW-1185">Reference proteome</keyword>
<dbReference type="PANTHER" id="PTHR26379:SF428">
    <property type="entry name" value="GENOME ASSEMBLY, CHROMOSOME: II"/>
    <property type="match status" value="1"/>
</dbReference>
<dbReference type="Gene3D" id="3.30.710.10">
    <property type="entry name" value="Potassium Channel Kv1.1, Chain A"/>
    <property type="match status" value="1"/>
</dbReference>
<dbReference type="EMBL" id="JAUUTY010000002">
    <property type="protein sequence ID" value="KAK1686935.1"/>
    <property type="molecule type" value="Genomic_DNA"/>
</dbReference>
<dbReference type="InterPro" id="IPR002083">
    <property type="entry name" value="MATH/TRAF_dom"/>
</dbReference>
<dbReference type="InterPro" id="IPR045005">
    <property type="entry name" value="BPM1-6"/>
</dbReference>
<reference evidence="5" key="1">
    <citation type="submission" date="2023-07" db="EMBL/GenBank/DDBJ databases">
        <title>A chromosome-level genome assembly of Lolium multiflorum.</title>
        <authorList>
            <person name="Chen Y."/>
            <person name="Copetti D."/>
            <person name="Kolliker R."/>
            <person name="Studer B."/>
        </authorList>
    </citation>
    <scope>NUCLEOTIDE SEQUENCE</scope>
    <source>
        <strain evidence="5">02402/16</strain>
        <tissue evidence="5">Leaf</tissue>
    </source>
</reference>
<proteinExistence type="inferred from homology"/>
<dbReference type="SMART" id="SM00225">
    <property type="entry name" value="BTB"/>
    <property type="match status" value="1"/>
</dbReference>
<dbReference type="Proteomes" id="UP001231189">
    <property type="component" value="Unassembled WGS sequence"/>
</dbReference>